<sequence length="121" mass="13466">MPMERKPGSTRTGAPVLQRKKLTDDDILHSIFEQVDCTQVWTWAATLNSSSTQKNVCQLNFQLRTLVYKERCKPYTRALFSLRTQVGWTAGSHAGQRAKTCSVRPGLGGPNPGQDLVELSC</sequence>
<protein>
    <submittedName>
        <fullName evidence="1">Uncharacterized protein</fullName>
    </submittedName>
</protein>
<evidence type="ECO:0000313" key="1">
    <source>
        <dbReference type="EMBL" id="CAL8129211.1"/>
    </source>
</evidence>
<comment type="caution">
    <text evidence="1">The sequence shown here is derived from an EMBL/GenBank/DDBJ whole genome shotgun (WGS) entry which is preliminary data.</text>
</comment>
<accession>A0ABP1RJL9</accession>
<evidence type="ECO:0000313" key="2">
    <source>
        <dbReference type="Proteomes" id="UP001642540"/>
    </source>
</evidence>
<dbReference type="EMBL" id="CAXLJM020000076">
    <property type="protein sequence ID" value="CAL8129211.1"/>
    <property type="molecule type" value="Genomic_DNA"/>
</dbReference>
<dbReference type="Proteomes" id="UP001642540">
    <property type="component" value="Unassembled WGS sequence"/>
</dbReference>
<gene>
    <name evidence="1" type="ORF">ODALV1_LOCUS22974</name>
</gene>
<reference evidence="1 2" key="1">
    <citation type="submission" date="2024-08" db="EMBL/GenBank/DDBJ databases">
        <authorList>
            <person name="Cucini C."/>
            <person name="Frati F."/>
        </authorList>
    </citation>
    <scope>NUCLEOTIDE SEQUENCE [LARGE SCALE GENOMIC DNA]</scope>
</reference>
<organism evidence="1 2">
    <name type="scientific">Orchesella dallaii</name>
    <dbReference type="NCBI Taxonomy" id="48710"/>
    <lineage>
        <taxon>Eukaryota</taxon>
        <taxon>Metazoa</taxon>
        <taxon>Ecdysozoa</taxon>
        <taxon>Arthropoda</taxon>
        <taxon>Hexapoda</taxon>
        <taxon>Collembola</taxon>
        <taxon>Entomobryomorpha</taxon>
        <taxon>Entomobryoidea</taxon>
        <taxon>Orchesellidae</taxon>
        <taxon>Orchesellinae</taxon>
        <taxon>Orchesella</taxon>
    </lineage>
</organism>
<keyword evidence="2" id="KW-1185">Reference proteome</keyword>
<proteinExistence type="predicted"/>
<name>A0ABP1RJL9_9HEXA</name>